<evidence type="ECO:0000313" key="3">
    <source>
        <dbReference type="Proteomes" id="UP000060487"/>
    </source>
</evidence>
<keyword evidence="1" id="KW-0812">Transmembrane</keyword>
<keyword evidence="3" id="KW-1185">Reference proteome</keyword>
<dbReference type="RefSeq" id="WP_085050834.1">
    <property type="nucleotide sequence ID" value="NZ_LNQR01000009.1"/>
</dbReference>
<evidence type="ECO:0000313" key="2">
    <source>
        <dbReference type="EMBL" id="KWT93549.1"/>
    </source>
</evidence>
<proteinExistence type="predicted"/>
<sequence>MADLTVLEGQSRDVKRYILIGSFLGGLVGATAALLLYPQSSDNRLKTLTDIQHDLFRPVKAKFREMVEHIGDTLIKAIDDAALTAASNKLYGDDEDPESPDIPV</sequence>
<dbReference type="Proteomes" id="UP000060487">
    <property type="component" value="Unassembled WGS sequence"/>
</dbReference>
<accession>A0ABR5SJ78</accession>
<comment type="caution">
    <text evidence="2">The sequence shown here is derived from an EMBL/GenBank/DDBJ whole genome shotgun (WGS) entry which is preliminary data.</text>
</comment>
<dbReference type="EMBL" id="LNQR01000009">
    <property type="protein sequence ID" value="KWT93549.1"/>
    <property type="molecule type" value="Genomic_DNA"/>
</dbReference>
<name>A0ABR5SJ78_9BACT</name>
<organism evidence="2 3">
    <name type="scientific">Candidatus Magnetominusculus xianensis</name>
    <dbReference type="NCBI Taxonomy" id="1748249"/>
    <lineage>
        <taxon>Bacteria</taxon>
        <taxon>Pseudomonadati</taxon>
        <taxon>Nitrospirota</taxon>
        <taxon>Nitrospiria</taxon>
        <taxon>Nitrospirales</taxon>
        <taxon>Nitrospiraceae</taxon>
        <taxon>Candidatus Magnetominusculus</taxon>
    </lineage>
</organism>
<feature type="transmembrane region" description="Helical" evidence="1">
    <location>
        <begin position="17"/>
        <end position="37"/>
    </location>
</feature>
<keyword evidence="1" id="KW-1133">Transmembrane helix</keyword>
<evidence type="ECO:0000256" key="1">
    <source>
        <dbReference type="SAM" id="Phobius"/>
    </source>
</evidence>
<reference evidence="2 3" key="1">
    <citation type="submission" date="2015-11" db="EMBL/GenBank/DDBJ databases">
        <authorList>
            <person name="Lin W."/>
        </authorList>
    </citation>
    <scope>NUCLEOTIDE SEQUENCE [LARGE SCALE GENOMIC DNA]</scope>
    <source>
        <strain evidence="2 3">HCH-1</strain>
    </source>
</reference>
<evidence type="ECO:0008006" key="4">
    <source>
        <dbReference type="Google" id="ProtNLM"/>
    </source>
</evidence>
<keyword evidence="1" id="KW-0472">Membrane</keyword>
<protein>
    <recommendedName>
        <fullName evidence="4">YtxH domain-containing protein</fullName>
    </recommendedName>
</protein>
<gene>
    <name evidence="2" type="ORF">ASN18_0299</name>
</gene>